<organism evidence="1 2">
    <name type="scientific">Spirosoma telluris</name>
    <dbReference type="NCBI Taxonomy" id="2183553"/>
    <lineage>
        <taxon>Bacteria</taxon>
        <taxon>Pseudomonadati</taxon>
        <taxon>Bacteroidota</taxon>
        <taxon>Cytophagia</taxon>
        <taxon>Cytophagales</taxon>
        <taxon>Cytophagaceae</taxon>
        <taxon>Spirosoma</taxon>
    </lineage>
</organism>
<evidence type="ECO:0000313" key="1">
    <source>
        <dbReference type="EMBL" id="RAI78128.1"/>
    </source>
</evidence>
<accession>A0A327NZ28</accession>
<reference evidence="1 2" key="1">
    <citation type="submission" date="2018-06" db="EMBL/GenBank/DDBJ databases">
        <title>Spirosoma sp. HMF3257 Genome sequencing and assembly.</title>
        <authorList>
            <person name="Kang H."/>
            <person name="Cha I."/>
            <person name="Kim H."/>
            <person name="Kang J."/>
            <person name="Joh K."/>
        </authorList>
    </citation>
    <scope>NUCLEOTIDE SEQUENCE [LARGE SCALE GENOMIC DNA]</scope>
    <source>
        <strain evidence="1 2">HMF3257</strain>
    </source>
</reference>
<sequence>MIPPHRKAALAKSRKGKLLFAQRAQAIGQIAATDRASWKRSVGYHQRRKAEVNMFRDKTGFGERIRGRKLVNQRTEVGLNGKLLNCFAQPGLPQSHLIVPK</sequence>
<dbReference type="AlphaFoldDB" id="A0A327NZ28"/>
<evidence type="ECO:0008006" key="3">
    <source>
        <dbReference type="Google" id="ProtNLM"/>
    </source>
</evidence>
<proteinExistence type="predicted"/>
<dbReference type="EMBL" id="QLII01000001">
    <property type="protein sequence ID" value="RAI78128.1"/>
    <property type="molecule type" value="Genomic_DNA"/>
</dbReference>
<dbReference type="OrthoDB" id="8451553at2"/>
<dbReference type="Proteomes" id="UP000249016">
    <property type="component" value="Unassembled WGS sequence"/>
</dbReference>
<evidence type="ECO:0000313" key="2">
    <source>
        <dbReference type="Proteomes" id="UP000249016"/>
    </source>
</evidence>
<gene>
    <name evidence="1" type="ORF">HMF3257_35835</name>
</gene>
<comment type="caution">
    <text evidence="1">The sequence shown here is derived from an EMBL/GenBank/DDBJ whole genome shotgun (WGS) entry which is preliminary data.</text>
</comment>
<dbReference type="RefSeq" id="WP_111349602.1">
    <property type="nucleotide sequence ID" value="NZ_QLII01000001.1"/>
</dbReference>
<keyword evidence="2" id="KW-1185">Reference proteome</keyword>
<name>A0A327NZ28_9BACT</name>
<protein>
    <recommendedName>
        <fullName evidence="3">Transposase</fullName>
    </recommendedName>
</protein>